<accession>A0A2N5GKP2</accession>
<gene>
    <name evidence="1" type="ORF">CU635_12995</name>
    <name evidence="2" type="ORF">CVD25_09345</name>
</gene>
<name>A0A2N5GKP2_9BACI</name>
<dbReference type="Proteomes" id="UP000235114">
    <property type="component" value="Unassembled WGS sequence"/>
</dbReference>
<evidence type="ECO:0000313" key="1">
    <source>
        <dbReference type="EMBL" id="PLR82081.1"/>
    </source>
</evidence>
<evidence type="ECO:0000313" key="4">
    <source>
        <dbReference type="Proteomes" id="UP000235114"/>
    </source>
</evidence>
<proteinExistence type="predicted"/>
<dbReference type="EMBL" id="PGVA01000028">
    <property type="protein sequence ID" value="PLR82081.1"/>
    <property type="molecule type" value="Genomic_DNA"/>
</dbReference>
<organism evidence="1 3">
    <name type="scientific">Bacillus canaveralius</name>
    <dbReference type="NCBI Taxonomy" id="1403243"/>
    <lineage>
        <taxon>Bacteria</taxon>
        <taxon>Bacillati</taxon>
        <taxon>Bacillota</taxon>
        <taxon>Bacilli</taxon>
        <taxon>Bacillales</taxon>
        <taxon>Bacillaceae</taxon>
        <taxon>Bacillus</taxon>
    </lineage>
</organism>
<sequence length="62" mass="7380">MRIIDTHCDTLYRIYKNRDLIYSESVELQTNINWLQAGEVQVQFYDVFVGPEIKCNPKFQVP</sequence>
<dbReference type="AlphaFoldDB" id="A0A2N5GKP2"/>
<keyword evidence="4" id="KW-1185">Reference proteome</keyword>
<dbReference type="Gene3D" id="3.20.20.140">
    <property type="entry name" value="Metal-dependent hydrolases"/>
    <property type="match status" value="1"/>
</dbReference>
<reference evidence="2 4" key="2">
    <citation type="submission" date="2017-12" db="EMBL/GenBank/DDBJ databases">
        <title>Comparative Functional Genomics of Dry Heat Resistant strains isolated from the Viking Spacecraft.</title>
        <authorList>
            <person name="Seuylemezian A."/>
            <person name="Cooper K."/>
            <person name="Vaishampayan P."/>
        </authorList>
    </citation>
    <scope>NUCLEOTIDE SEQUENCE [LARGE SCALE GENOMIC DNA]</scope>
    <source>
        <strain evidence="2 4">ATCC 29669</strain>
    </source>
</reference>
<dbReference type="OrthoDB" id="9804920at2"/>
<dbReference type="Proteomes" id="UP000234951">
    <property type="component" value="Unassembled WGS sequence"/>
</dbReference>
<reference evidence="1 3" key="1">
    <citation type="submission" date="2017-11" db="EMBL/GenBank/DDBJ databases">
        <title>Comparitive Functional Genomics of Dry Heat Resistant strains isolated from the Viking Spacecraft.</title>
        <authorList>
            <person name="Seuylemezian A."/>
            <person name="Cooper K."/>
            <person name="Vaishampayan P."/>
        </authorList>
    </citation>
    <scope>NUCLEOTIDE SEQUENCE [LARGE SCALE GENOMIC DNA]</scope>
    <source>
        <strain evidence="1 3">M4.6</strain>
    </source>
</reference>
<evidence type="ECO:0000313" key="2">
    <source>
        <dbReference type="EMBL" id="PLR98013.1"/>
    </source>
</evidence>
<comment type="caution">
    <text evidence="1">The sequence shown here is derived from an EMBL/GenBank/DDBJ whole genome shotgun (WGS) entry which is preliminary data.</text>
</comment>
<evidence type="ECO:0008006" key="5">
    <source>
        <dbReference type="Google" id="ProtNLM"/>
    </source>
</evidence>
<evidence type="ECO:0000313" key="3">
    <source>
        <dbReference type="Proteomes" id="UP000234951"/>
    </source>
</evidence>
<protein>
    <recommendedName>
        <fullName evidence="5">Membrane dipeptidase</fullName>
    </recommendedName>
</protein>
<dbReference type="EMBL" id="PGVD01000025">
    <property type="protein sequence ID" value="PLR98013.1"/>
    <property type="molecule type" value="Genomic_DNA"/>
</dbReference>